<feature type="domain" description="Heterokaryon incompatibility" evidence="1">
    <location>
        <begin position="237"/>
        <end position="391"/>
    </location>
</feature>
<protein>
    <recommendedName>
        <fullName evidence="1">Heterokaryon incompatibility domain-containing protein</fullName>
    </recommendedName>
</protein>
<dbReference type="Proteomes" id="UP000184330">
    <property type="component" value="Unassembled WGS sequence"/>
</dbReference>
<evidence type="ECO:0000313" key="2">
    <source>
        <dbReference type="EMBL" id="CZR65535.1"/>
    </source>
</evidence>
<reference evidence="2 3" key="1">
    <citation type="submission" date="2016-03" db="EMBL/GenBank/DDBJ databases">
        <authorList>
            <person name="Ploux O."/>
        </authorList>
    </citation>
    <scope>NUCLEOTIDE SEQUENCE [LARGE SCALE GENOMIC DNA]</scope>
    <source>
        <strain evidence="2 3">UAMH 11012</strain>
    </source>
</reference>
<dbReference type="Pfam" id="PF06985">
    <property type="entry name" value="HET"/>
    <property type="match status" value="1"/>
</dbReference>
<keyword evidence="3" id="KW-1185">Reference proteome</keyword>
<organism evidence="2 3">
    <name type="scientific">Phialocephala subalpina</name>
    <dbReference type="NCBI Taxonomy" id="576137"/>
    <lineage>
        <taxon>Eukaryota</taxon>
        <taxon>Fungi</taxon>
        <taxon>Dikarya</taxon>
        <taxon>Ascomycota</taxon>
        <taxon>Pezizomycotina</taxon>
        <taxon>Leotiomycetes</taxon>
        <taxon>Helotiales</taxon>
        <taxon>Mollisiaceae</taxon>
        <taxon>Phialocephala</taxon>
        <taxon>Phialocephala fortinii species complex</taxon>
    </lineage>
</organism>
<dbReference type="OrthoDB" id="5428863at2759"/>
<gene>
    <name evidence="2" type="ORF">PAC_15435</name>
</gene>
<accession>A0A1L7XKE8</accession>
<dbReference type="EMBL" id="FJOG01000031">
    <property type="protein sequence ID" value="CZR65535.1"/>
    <property type="molecule type" value="Genomic_DNA"/>
</dbReference>
<evidence type="ECO:0000313" key="3">
    <source>
        <dbReference type="Proteomes" id="UP000184330"/>
    </source>
</evidence>
<evidence type="ECO:0000259" key="1">
    <source>
        <dbReference type="Pfam" id="PF06985"/>
    </source>
</evidence>
<proteinExistence type="predicted"/>
<dbReference type="AlphaFoldDB" id="A0A1L7XKE8"/>
<name>A0A1L7XKE8_9HELO</name>
<sequence length="849" mass="96924">MSAQQLWQSNLERLSNETRSFPTSRQQLCEACERITLETLGCSLNMTEEIADIFRRIPDLHRMNLDDIHGYLYPHTVGELDALRKQCALCAQIYCAIYRGGDFTTTAMRDKNNRIKLSYFKLLSSGTGCLRIYLSSTGAMGNVTPLLLRVFVDPVDEEGFAHLGFGRSIVSPESELAFQRLRSKMGECERNHPTCSQTYAGVDCGTGSPLPSRLLYINPKANEKFCLRETRGTRGKYVALSYCWGQDEGPDELKLTKETYQALQESIPVERLPKTIRDAMTISKTLGFRFLWVDRLCIIQNDNADWEAEARLMGSIYEFADFTIAAIGAHSPEEGCFLERELEPAAVLPTKVGNIYVSQIPTYLDRNREVPQLSSELQQSRWAFRGWTFQERICSRRIIYYGEDQVIWECRNGIDTESRFGADPGYLYNSSLFSYSSDLKKRLDSMAPLSRYRDQFNLQVTSMLGTKPSGDWLKWDEIVAAYSMLDLSYEKDRLPALGSITRVIGDNIGLEFCAGMCLEGIQKALFWWPFSGDERTIEDFVFDKSVVELYWDLDRPVLDCFKGPSWLTDPQCTAIWKDKNKVNVFWGKPGSRRVRTSKSGAPSWSWLAAGSAVSFYSFFKQDKFTLDAPKFIRTEPPKLECLVHIFSSRRTRLRWPQVTLNSSIQRMSRNTEYHRRNLRVRWEGPVYGLIVPELDEDREHCNGIVLFDEASGKLPLLEGPDDPPSSFECMIVGASEDPIAGENMDKAVQMFIVVIQRTNLQDEYKRLGVAYLEVSSDSEFLAKLLAKSITMYYIWFRLAKHSGLFDKLKPAMDTAAEEKKGDIEDSESEVDPIVPTWITDNAYVLISRI</sequence>
<dbReference type="PANTHER" id="PTHR33112:SF16">
    <property type="entry name" value="HETEROKARYON INCOMPATIBILITY DOMAIN-CONTAINING PROTEIN"/>
    <property type="match status" value="1"/>
</dbReference>
<dbReference type="InterPro" id="IPR010730">
    <property type="entry name" value="HET"/>
</dbReference>
<dbReference type="PANTHER" id="PTHR33112">
    <property type="entry name" value="DOMAIN PROTEIN, PUTATIVE-RELATED"/>
    <property type="match status" value="1"/>
</dbReference>